<keyword evidence="3" id="KW-1185">Reference proteome</keyword>
<reference evidence="2 3" key="1">
    <citation type="submission" date="2016-07" db="EMBL/GenBank/DDBJ databases">
        <title>Pervasive Adenine N6-methylation of Active Genes in Fungi.</title>
        <authorList>
            <consortium name="DOE Joint Genome Institute"/>
            <person name="Mondo S.J."/>
            <person name="Dannebaum R.O."/>
            <person name="Kuo R.C."/>
            <person name="Labutti K."/>
            <person name="Haridas S."/>
            <person name="Kuo A."/>
            <person name="Salamov A."/>
            <person name="Ahrendt S.R."/>
            <person name="Lipzen A."/>
            <person name="Sullivan W."/>
            <person name="Andreopoulos W.B."/>
            <person name="Clum A."/>
            <person name="Lindquist E."/>
            <person name="Daum C."/>
            <person name="Ramamoorthy G.K."/>
            <person name="Gryganskyi A."/>
            <person name="Culley D."/>
            <person name="Magnuson J.K."/>
            <person name="James T.Y."/>
            <person name="O'Malley M.A."/>
            <person name="Stajich J.E."/>
            <person name="Spatafora J.W."/>
            <person name="Visel A."/>
            <person name="Grigoriev I.V."/>
        </authorList>
    </citation>
    <scope>NUCLEOTIDE SEQUENCE [LARGE SCALE GENOMIC DNA]</scope>
    <source>
        <strain evidence="2 3">68-887.2</strain>
    </source>
</reference>
<comment type="caution">
    <text evidence="2">The sequence shown here is derived from an EMBL/GenBank/DDBJ whole genome shotgun (WGS) entry which is preliminary data.</text>
</comment>
<feature type="compositionally biased region" description="Basic and acidic residues" evidence="1">
    <location>
        <begin position="376"/>
        <end position="385"/>
    </location>
</feature>
<feature type="region of interest" description="Disordered" evidence="1">
    <location>
        <begin position="29"/>
        <end position="81"/>
    </location>
</feature>
<feature type="compositionally biased region" description="Low complexity" evidence="1">
    <location>
        <begin position="32"/>
        <end position="55"/>
    </location>
</feature>
<evidence type="ECO:0000313" key="2">
    <source>
        <dbReference type="EMBL" id="ORY21792.1"/>
    </source>
</evidence>
<protein>
    <submittedName>
        <fullName evidence="2">Uncharacterized protein</fullName>
    </submittedName>
</protein>
<feature type="compositionally biased region" description="Low complexity" evidence="1">
    <location>
        <begin position="65"/>
        <end position="81"/>
    </location>
</feature>
<proteinExistence type="predicted"/>
<feature type="compositionally biased region" description="Low complexity" evidence="1">
    <location>
        <begin position="358"/>
        <end position="372"/>
    </location>
</feature>
<evidence type="ECO:0000256" key="1">
    <source>
        <dbReference type="SAM" id="MobiDB-lite"/>
    </source>
</evidence>
<dbReference type="AlphaFoldDB" id="A0A1Y2AH36"/>
<feature type="region of interest" description="Disordered" evidence="1">
    <location>
        <begin position="358"/>
        <end position="455"/>
    </location>
</feature>
<sequence>MIRVEGGPSYEDTTPRKALAQLRAELALKPGSASGSSTPLSPSTSSTASFATSTPNLSQLSSIPSEDTSLSHSSTSTSSSATSSSFVRSQLSLPSLTSDSKAGVRFPDHLSYVKWSPAPGLTWCKVTQVTEIKCPDPPLFTTPTFSLPSSPVTGFPSASSIKQQTTLPFGTLYAPDKCMLGLAQQILYLITANEMCGTKWGMFVYGSEFCRMIHLQRSNISETPHIAIEVAPNFNSNPGSAQSQSAATTPTQSTFARTIPAVSFIYNPQIRELFPNDLLKGSGIDSEAYNAFRDFYKAALDLCLSFTIEECSQRIGADQSPTIGQSGVRLQSRRILEADNIRLLTQTARWSQLRSTISFSSVSRRSSSPKKSTSPKKGENKEKPNKRQKGKSTDIGPQMPYRKRDDDDDDTGGGGGPKGGQRRTLRGFPGFGATTLPKSSEASQPEQGRGAQGGTSLSMSKLLFAKISAWSLAIQGPSVDSKDHSCYRCDGACQSDEGIHLSDYSDTSSQDSGIGSGETCESGIPLSVLVDIIHRMGVKIVGVTKGEMDQLMRLSATSGIAYPLESILAGSGD</sequence>
<organism evidence="2 3">
    <name type="scientific">Naematelia encephala</name>
    <dbReference type="NCBI Taxonomy" id="71784"/>
    <lineage>
        <taxon>Eukaryota</taxon>
        <taxon>Fungi</taxon>
        <taxon>Dikarya</taxon>
        <taxon>Basidiomycota</taxon>
        <taxon>Agaricomycotina</taxon>
        <taxon>Tremellomycetes</taxon>
        <taxon>Tremellales</taxon>
        <taxon>Naemateliaceae</taxon>
        <taxon>Naematelia</taxon>
    </lineage>
</organism>
<dbReference type="InParanoid" id="A0A1Y2AH36"/>
<dbReference type="Proteomes" id="UP000193986">
    <property type="component" value="Unassembled WGS sequence"/>
</dbReference>
<name>A0A1Y2AH36_9TREE</name>
<accession>A0A1Y2AH36</accession>
<dbReference type="EMBL" id="MCFC01000104">
    <property type="protein sequence ID" value="ORY21792.1"/>
    <property type="molecule type" value="Genomic_DNA"/>
</dbReference>
<feature type="compositionally biased region" description="Polar residues" evidence="1">
    <location>
        <begin position="436"/>
        <end position="446"/>
    </location>
</feature>
<gene>
    <name evidence="2" type="ORF">BCR39DRAFT_562533</name>
</gene>
<evidence type="ECO:0000313" key="3">
    <source>
        <dbReference type="Proteomes" id="UP000193986"/>
    </source>
</evidence>